<reference evidence="1" key="1">
    <citation type="journal article" date="2015" name="Nature">
        <title>Complex archaea that bridge the gap between prokaryotes and eukaryotes.</title>
        <authorList>
            <person name="Spang A."/>
            <person name="Saw J.H."/>
            <person name="Jorgensen S.L."/>
            <person name="Zaremba-Niedzwiedzka K."/>
            <person name="Martijn J."/>
            <person name="Lind A.E."/>
            <person name="van Eijk R."/>
            <person name="Schleper C."/>
            <person name="Guy L."/>
            <person name="Ettema T.J."/>
        </authorList>
    </citation>
    <scope>NUCLEOTIDE SEQUENCE</scope>
</reference>
<comment type="caution">
    <text evidence="1">The sequence shown here is derived from an EMBL/GenBank/DDBJ whole genome shotgun (WGS) entry which is preliminary data.</text>
</comment>
<proteinExistence type="predicted"/>
<evidence type="ECO:0000313" key="1">
    <source>
        <dbReference type="EMBL" id="KKN25531.1"/>
    </source>
</evidence>
<gene>
    <name evidence="1" type="ORF">LCGC14_0883690</name>
</gene>
<organism evidence="1">
    <name type="scientific">marine sediment metagenome</name>
    <dbReference type="NCBI Taxonomy" id="412755"/>
    <lineage>
        <taxon>unclassified sequences</taxon>
        <taxon>metagenomes</taxon>
        <taxon>ecological metagenomes</taxon>
    </lineage>
</organism>
<name>A0A0F9RKM7_9ZZZZ</name>
<sequence length="75" mass="8189">MSKHTTDPFTEELAAAKTELDLRIAIARSVLAVEEFLGPEPGNHPPDSFESVVVETLELYRVLGSSSVSYEIKVA</sequence>
<dbReference type="AlphaFoldDB" id="A0A0F9RKM7"/>
<accession>A0A0F9RKM7</accession>
<dbReference type="EMBL" id="LAZR01002794">
    <property type="protein sequence ID" value="KKN25531.1"/>
    <property type="molecule type" value="Genomic_DNA"/>
</dbReference>
<protein>
    <submittedName>
        <fullName evidence="1">Uncharacterized protein</fullName>
    </submittedName>
</protein>